<dbReference type="EMBL" id="CP041406">
    <property type="protein sequence ID" value="QOP45941.1"/>
    <property type="molecule type" value="Genomic_DNA"/>
</dbReference>
<organism evidence="9 10">
    <name type="scientific">Sulfurimonas paralvinellae</name>
    <dbReference type="NCBI Taxonomy" id="317658"/>
    <lineage>
        <taxon>Bacteria</taxon>
        <taxon>Pseudomonadati</taxon>
        <taxon>Campylobacterota</taxon>
        <taxon>Epsilonproteobacteria</taxon>
        <taxon>Campylobacterales</taxon>
        <taxon>Sulfurimonadaceae</taxon>
        <taxon>Sulfurimonas</taxon>
    </lineage>
</organism>
<dbReference type="InterPro" id="IPR029787">
    <property type="entry name" value="Nucleotide_cyclase"/>
</dbReference>
<dbReference type="KEGG" id="spal:FM071_06400"/>
<dbReference type="GO" id="GO:0005886">
    <property type="term" value="C:plasma membrane"/>
    <property type="evidence" value="ECO:0007669"/>
    <property type="project" value="UniProtKB-SubCell"/>
</dbReference>
<feature type="domain" description="EAL" evidence="7">
    <location>
        <begin position="510"/>
        <end position="763"/>
    </location>
</feature>
<evidence type="ECO:0000259" key="8">
    <source>
        <dbReference type="PROSITE" id="PS50887"/>
    </source>
</evidence>
<feature type="domain" description="GGDEF" evidence="8">
    <location>
        <begin position="370"/>
        <end position="501"/>
    </location>
</feature>
<dbReference type="InterPro" id="IPR001633">
    <property type="entry name" value="EAL_dom"/>
</dbReference>
<evidence type="ECO:0000259" key="7">
    <source>
        <dbReference type="PROSITE" id="PS50883"/>
    </source>
</evidence>
<feature type="transmembrane region" description="Helical" evidence="6">
    <location>
        <begin position="7"/>
        <end position="28"/>
    </location>
</feature>
<dbReference type="PROSITE" id="PS50887">
    <property type="entry name" value="GGDEF"/>
    <property type="match status" value="1"/>
</dbReference>
<sequence>MKLQKNIMSIFYVVIFIGLVAVTVLSTLQYNSIKEDNYTQNEYLVQLVNNNIESILNQYSITLELLGQQLLENDTYKNTHKTEILLDKLLQNNSTLLGFGLIDTTGNFLAASSNVDISKMPNFRKDNVSRSSFDEALSSKELTVGRVYFAKGIGKWVIPLRKAIRDNNGKVVAVMATGIDLDNAKGFFSNLQLKEHSKIIVAKRDILDKKTYRIYYSGSDVKDKKLLYLRNIPEATIIMFKHDMQKNKHLSLEDFDKQQHVVTIENSFKDISGRQVYVSMVFNGKYKLWIAVTSPSMNWKKSVIGTISVYYIIFFLLSYLLYFLFSYIEKAEKKTKEELYYQATHDALTQLPNRVYLQKNILQLIRDFDGKFTVLFVDLDNFKNINDKFGHHIGDKILKQVAGRFTAYFSHEYLIVRQGGDEFIILMPLVNEDKRREYITEMMEQLSLPFYVDGLEFSIGASGGTANYPNDSTNIEELLSLADIAMYEAKKNKNSFTSFSNKLRERMFDKIAIENELRNALERDEFWMLYQPQISADGTLHGVEALIRWKNEKLGMVSPELFIKIAEEIGIIHKIGDFVLQRSLEEIRSVKEKLDTSFHLSINISVEQLKEEGFVEKVINFIECAQCKKNEVTLEITETTFIEDVDSVLPILHEIRSHNIGLSLDDFGTGFSSLNILKRLPIDELKIDKSFVDNILDDNESLVLVKNIIHMGNELSMDTLAEGTENHMQVERLKSFGCKIFQGYYFSKPLTKDDLIAFIQNGCKTLQ</sequence>
<keyword evidence="3 6" id="KW-0812">Transmembrane</keyword>
<dbReference type="Gene3D" id="3.30.70.270">
    <property type="match status" value="1"/>
</dbReference>
<dbReference type="InterPro" id="IPR000160">
    <property type="entry name" value="GGDEF_dom"/>
</dbReference>
<dbReference type="SMART" id="SM00052">
    <property type="entry name" value="EAL"/>
    <property type="match status" value="1"/>
</dbReference>
<proteinExistence type="predicted"/>
<name>A0A7M1B8K1_9BACT</name>
<dbReference type="SUPFAM" id="SSF55073">
    <property type="entry name" value="Nucleotide cyclase"/>
    <property type="match status" value="1"/>
</dbReference>
<dbReference type="RefSeq" id="WP_193109964.1">
    <property type="nucleotide sequence ID" value="NZ_CP041406.1"/>
</dbReference>
<dbReference type="Pfam" id="PF00563">
    <property type="entry name" value="EAL"/>
    <property type="match status" value="1"/>
</dbReference>
<dbReference type="Gene3D" id="3.20.20.450">
    <property type="entry name" value="EAL domain"/>
    <property type="match status" value="1"/>
</dbReference>
<dbReference type="InterPro" id="IPR035919">
    <property type="entry name" value="EAL_sf"/>
</dbReference>
<keyword evidence="2" id="KW-1003">Cell membrane</keyword>
<dbReference type="Pfam" id="PF02743">
    <property type="entry name" value="dCache_1"/>
    <property type="match status" value="1"/>
</dbReference>
<keyword evidence="4 6" id="KW-1133">Transmembrane helix</keyword>
<dbReference type="Pfam" id="PF00990">
    <property type="entry name" value="GGDEF"/>
    <property type="match status" value="1"/>
</dbReference>
<evidence type="ECO:0000256" key="2">
    <source>
        <dbReference type="ARBA" id="ARBA00022475"/>
    </source>
</evidence>
<dbReference type="PANTHER" id="PTHR33121:SF70">
    <property type="entry name" value="SIGNALING PROTEIN YKOW"/>
    <property type="match status" value="1"/>
</dbReference>
<evidence type="ECO:0000313" key="9">
    <source>
        <dbReference type="EMBL" id="QOP45941.1"/>
    </source>
</evidence>
<comment type="subcellular location">
    <subcellularLocation>
        <location evidence="1">Cell membrane</location>
        <topology evidence="1">Multi-pass membrane protein</topology>
    </subcellularLocation>
</comment>
<dbReference type="SUPFAM" id="SSF141868">
    <property type="entry name" value="EAL domain-like"/>
    <property type="match status" value="1"/>
</dbReference>
<keyword evidence="5 6" id="KW-0472">Membrane</keyword>
<accession>A0A7M1B8K1</accession>
<dbReference type="CDD" id="cd01948">
    <property type="entry name" value="EAL"/>
    <property type="match status" value="1"/>
</dbReference>
<evidence type="ECO:0000256" key="3">
    <source>
        <dbReference type="ARBA" id="ARBA00022692"/>
    </source>
</evidence>
<dbReference type="GO" id="GO:0071111">
    <property type="term" value="F:cyclic-guanylate-specific phosphodiesterase activity"/>
    <property type="evidence" value="ECO:0007669"/>
    <property type="project" value="InterPro"/>
</dbReference>
<protein>
    <submittedName>
        <fullName evidence="9">EAL domain-containing protein</fullName>
    </submittedName>
</protein>
<dbReference type="PROSITE" id="PS50883">
    <property type="entry name" value="EAL"/>
    <property type="match status" value="1"/>
</dbReference>
<gene>
    <name evidence="9" type="ORF">FM071_06400</name>
</gene>
<evidence type="ECO:0000313" key="10">
    <source>
        <dbReference type="Proteomes" id="UP000593580"/>
    </source>
</evidence>
<dbReference type="CDD" id="cd01949">
    <property type="entry name" value="GGDEF"/>
    <property type="match status" value="1"/>
</dbReference>
<dbReference type="Proteomes" id="UP000593580">
    <property type="component" value="Chromosome"/>
</dbReference>
<evidence type="ECO:0000256" key="4">
    <source>
        <dbReference type="ARBA" id="ARBA00022989"/>
    </source>
</evidence>
<dbReference type="InterPro" id="IPR033479">
    <property type="entry name" value="dCache_1"/>
</dbReference>
<dbReference type="InterPro" id="IPR050706">
    <property type="entry name" value="Cyclic-di-GMP_PDE-like"/>
</dbReference>
<evidence type="ECO:0000256" key="5">
    <source>
        <dbReference type="ARBA" id="ARBA00023136"/>
    </source>
</evidence>
<dbReference type="NCBIfam" id="TIGR00254">
    <property type="entry name" value="GGDEF"/>
    <property type="match status" value="1"/>
</dbReference>
<evidence type="ECO:0000256" key="6">
    <source>
        <dbReference type="SAM" id="Phobius"/>
    </source>
</evidence>
<feature type="transmembrane region" description="Helical" evidence="6">
    <location>
        <begin position="309"/>
        <end position="328"/>
    </location>
</feature>
<dbReference type="Gene3D" id="3.30.450.20">
    <property type="entry name" value="PAS domain"/>
    <property type="match status" value="1"/>
</dbReference>
<dbReference type="PANTHER" id="PTHR33121">
    <property type="entry name" value="CYCLIC DI-GMP PHOSPHODIESTERASE PDEF"/>
    <property type="match status" value="1"/>
</dbReference>
<evidence type="ECO:0000256" key="1">
    <source>
        <dbReference type="ARBA" id="ARBA00004651"/>
    </source>
</evidence>
<dbReference type="AlphaFoldDB" id="A0A7M1B8K1"/>
<dbReference type="InterPro" id="IPR043128">
    <property type="entry name" value="Rev_trsase/Diguanyl_cyclase"/>
</dbReference>
<dbReference type="SMART" id="SM00267">
    <property type="entry name" value="GGDEF"/>
    <property type="match status" value="1"/>
</dbReference>
<keyword evidence="10" id="KW-1185">Reference proteome</keyword>
<reference evidence="9 10" key="1">
    <citation type="submission" date="2019-07" db="EMBL/GenBank/DDBJ databases">
        <title>Sulfurimonas paralvinellae sp. nov., a novel mesophilic, hydrogen- and sulfur-oxidizing chemolithoautotroph within the Epsilonproteo- bacteria isolated from a deep-sea hydrothermal vent polychaete nest, reclassification of Thiomicrospira denitrificans as Sulfurimonas denitrificans comb. nov. and emended description of the genus Sulfurimonas.</title>
        <authorList>
            <person name="Wang S."/>
            <person name="Jiang L."/>
            <person name="Shao Z."/>
        </authorList>
    </citation>
    <scope>NUCLEOTIDE SEQUENCE [LARGE SCALE GENOMIC DNA]</scope>
    <source>
        <strain evidence="9 10">GO25</strain>
    </source>
</reference>
<dbReference type="CDD" id="cd18773">
    <property type="entry name" value="PDC1_HK_sensor"/>
    <property type="match status" value="1"/>
</dbReference>